<proteinExistence type="predicted"/>
<dbReference type="EMBL" id="WUUT01000001">
    <property type="protein sequence ID" value="MXR50194.1"/>
    <property type="molecule type" value="Genomic_DNA"/>
</dbReference>
<organism evidence="1 2">
    <name type="scientific">Halovenus carboxidivorans</name>
    <dbReference type="NCBI Taxonomy" id="2692199"/>
    <lineage>
        <taxon>Archaea</taxon>
        <taxon>Methanobacteriati</taxon>
        <taxon>Methanobacteriota</taxon>
        <taxon>Stenosarchaea group</taxon>
        <taxon>Halobacteria</taxon>
        <taxon>Halobacteriales</taxon>
        <taxon>Haloarculaceae</taxon>
        <taxon>Halovenus</taxon>
    </lineage>
</organism>
<dbReference type="InterPro" id="IPR036390">
    <property type="entry name" value="WH_DNA-bd_sf"/>
</dbReference>
<protein>
    <recommendedName>
        <fullName evidence="3">MarR family transcriptional regulator</fullName>
    </recommendedName>
</protein>
<evidence type="ECO:0000313" key="2">
    <source>
        <dbReference type="Proteomes" id="UP000466535"/>
    </source>
</evidence>
<dbReference type="SUPFAM" id="SSF46785">
    <property type="entry name" value="Winged helix' DNA-binding domain"/>
    <property type="match status" value="1"/>
</dbReference>
<reference evidence="1 2" key="1">
    <citation type="submission" date="2019-12" db="EMBL/GenBank/DDBJ databases">
        <title>Isolation and characterization of three novel carbon monoxide-oxidizing members of Halobacteria from salione crusts and soils.</title>
        <authorList>
            <person name="Myers M.R."/>
            <person name="King G.M."/>
        </authorList>
    </citation>
    <scope>NUCLEOTIDE SEQUENCE [LARGE SCALE GENOMIC DNA]</scope>
    <source>
        <strain evidence="1 2">WSH3</strain>
    </source>
</reference>
<accession>A0A6B0SX96</accession>
<dbReference type="Gene3D" id="1.10.10.10">
    <property type="entry name" value="Winged helix-like DNA-binding domain superfamily/Winged helix DNA-binding domain"/>
    <property type="match status" value="1"/>
</dbReference>
<dbReference type="Proteomes" id="UP000466535">
    <property type="component" value="Unassembled WGS sequence"/>
</dbReference>
<evidence type="ECO:0000313" key="1">
    <source>
        <dbReference type="EMBL" id="MXR50194.1"/>
    </source>
</evidence>
<name>A0A6B0SX96_9EURY</name>
<evidence type="ECO:0008006" key="3">
    <source>
        <dbReference type="Google" id="ProtNLM"/>
    </source>
</evidence>
<dbReference type="InterPro" id="IPR036388">
    <property type="entry name" value="WH-like_DNA-bd_sf"/>
</dbReference>
<gene>
    <name evidence="1" type="ORF">GRX03_01030</name>
</gene>
<keyword evidence="2" id="KW-1185">Reference proteome</keyword>
<dbReference type="RefSeq" id="WP_159762348.1">
    <property type="nucleotide sequence ID" value="NZ_WUUT01000001.1"/>
</dbReference>
<sequence>MSLNLNKSEQKTLKYLYWNHEDWHARRDILRKTDLTYNQVRRATRKLSEKGFLWQEEENTKGGIDARKTYMINSKGIEYVKNNDLRKSEEAEIREEFEKVKERVAFMKQTDIQTDSIHTRLDAMEFYLKQILPAIEDMGYEIEQWEEKEPNN</sequence>
<comment type="caution">
    <text evidence="1">The sequence shown here is derived from an EMBL/GenBank/DDBJ whole genome shotgun (WGS) entry which is preliminary data.</text>
</comment>
<dbReference type="AlphaFoldDB" id="A0A6B0SX96"/>